<feature type="transmembrane region" description="Helical" evidence="3">
    <location>
        <begin position="676"/>
        <end position="700"/>
    </location>
</feature>
<evidence type="ECO:0000259" key="4">
    <source>
        <dbReference type="Pfam" id="PF13962"/>
    </source>
</evidence>
<protein>
    <recommendedName>
        <fullName evidence="4">PGG domain-containing protein</fullName>
    </recommendedName>
</protein>
<dbReference type="EMBL" id="JAWXYG010000007">
    <property type="protein sequence ID" value="KAK4266801.1"/>
    <property type="molecule type" value="Genomic_DNA"/>
</dbReference>
<proteinExistence type="predicted"/>
<dbReference type="PANTHER" id="PTHR24177:SF103">
    <property type="entry name" value="PGG DOMAIN-CONTAINING PROTEIN"/>
    <property type="match status" value="1"/>
</dbReference>
<dbReference type="InterPro" id="IPR036770">
    <property type="entry name" value="Ankyrin_rpt-contain_sf"/>
</dbReference>
<evidence type="ECO:0000256" key="3">
    <source>
        <dbReference type="SAM" id="Phobius"/>
    </source>
</evidence>
<dbReference type="AlphaFoldDB" id="A0AAE1MN91"/>
<evidence type="ECO:0000256" key="2">
    <source>
        <dbReference type="SAM" id="MobiDB-lite"/>
    </source>
</evidence>
<dbReference type="SUPFAM" id="SSF48403">
    <property type="entry name" value="Ankyrin repeat"/>
    <property type="match status" value="2"/>
</dbReference>
<gene>
    <name evidence="5" type="ORF">QN277_023675</name>
</gene>
<dbReference type="PANTHER" id="PTHR24177">
    <property type="entry name" value="CASKIN"/>
    <property type="match status" value="1"/>
</dbReference>
<organism evidence="5 6">
    <name type="scientific">Acacia crassicarpa</name>
    <name type="common">northern wattle</name>
    <dbReference type="NCBI Taxonomy" id="499986"/>
    <lineage>
        <taxon>Eukaryota</taxon>
        <taxon>Viridiplantae</taxon>
        <taxon>Streptophyta</taxon>
        <taxon>Embryophyta</taxon>
        <taxon>Tracheophyta</taxon>
        <taxon>Spermatophyta</taxon>
        <taxon>Magnoliopsida</taxon>
        <taxon>eudicotyledons</taxon>
        <taxon>Gunneridae</taxon>
        <taxon>Pentapetalae</taxon>
        <taxon>rosids</taxon>
        <taxon>fabids</taxon>
        <taxon>Fabales</taxon>
        <taxon>Fabaceae</taxon>
        <taxon>Caesalpinioideae</taxon>
        <taxon>mimosoid clade</taxon>
        <taxon>Acacieae</taxon>
        <taxon>Acacia</taxon>
    </lineage>
</organism>
<dbReference type="GO" id="GO:0005886">
    <property type="term" value="C:plasma membrane"/>
    <property type="evidence" value="ECO:0007669"/>
    <property type="project" value="UniProtKB-SubCell"/>
</dbReference>
<keyword evidence="3" id="KW-0472">Membrane</keyword>
<reference evidence="5" key="1">
    <citation type="submission" date="2023-10" db="EMBL/GenBank/DDBJ databases">
        <title>Chromosome-level genome of the transformable northern wattle, Acacia crassicarpa.</title>
        <authorList>
            <person name="Massaro I."/>
            <person name="Sinha N.R."/>
            <person name="Poethig S."/>
            <person name="Leichty A.R."/>
        </authorList>
    </citation>
    <scope>NUCLEOTIDE SEQUENCE</scope>
    <source>
        <strain evidence="5">Acra3RX</strain>
        <tissue evidence="5">Leaf</tissue>
    </source>
</reference>
<dbReference type="InterPro" id="IPR002110">
    <property type="entry name" value="Ankyrin_rpt"/>
</dbReference>
<sequence length="751" mass="84651">MEEYESNKKKLFSCAMKGEWNNVIKLYKDDRNLHKARITRSGQTALHIAVSDGKENEVKQMLQVMSQKDQPELVRALRTQNHRGNTALHLAASMGNATICRIIASVEATLVDVRNDDGETPLFLAALHGRKQAFLCLHSIRNPNITPTTPPVYVNCRRKNGDTILHCAINGDYFDLAFQIIHLYEDLATRVNEEGLSPLHLLASKPSAFKSGSRLGRIETIIYHCIYVEKLKAENPAHEHQTRPISVTDSDSHDCPDNYNILWNVFSLIRKVVTAARKPDAESDAEDPRTGGSPVDGGRPNPLFPVNYATCCNLIRFFYLVLMTVLGKGSEQLRNIYRKKETHTWSVQIVKELLQRAAFYEYLDNGGEPQEDEGFHRTTSFQDLSVKPGSTKVKENEEIPKICTKGTPILVAARTAVNKETMEKIVELLAIDKEDEQLPKRRETPILVAAKNGVMEIIKKIVELFPVAIQDMNEEKKNIVLLAVEHRQPHVFEFLMEKNIYRESLFHQVDKDGNSALHLAATLGDYKPWLIPGEALQMQWEHKWYKFVKEAMPPDFFGRYNNKNETSDAVFTKTHKNLTKSAAEWLNKTSESCSVVAALIATVAFATAATVPGGVKQDSGQDSGHPILEDEPEFQVFAIASLVALGFSITAMVMFLSILTSRFQEQDFNKNLPRKLLVGLTSLFMSIASMLVSFCAGHFFVLKDELHYLALPIYVATCLPVTLFVLGQFPLYFDLLWATSTHVPQRSYRPT</sequence>
<feature type="domain" description="PGG" evidence="4">
    <location>
        <begin position="584"/>
        <end position="700"/>
    </location>
</feature>
<dbReference type="Pfam" id="PF12796">
    <property type="entry name" value="Ank_2"/>
    <property type="match status" value="1"/>
</dbReference>
<dbReference type="Pfam" id="PF13962">
    <property type="entry name" value="PGG"/>
    <property type="match status" value="1"/>
</dbReference>
<evidence type="ECO:0000313" key="5">
    <source>
        <dbReference type="EMBL" id="KAK4266801.1"/>
    </source>
</evidence>
<dbReference type="SMART" id="SM00248">
    <property type="entry name" value="ANK"/>
    <property type="match status" value="8"/>
</dbReference>
<comment type="caution">
    <text evidence="5">The sequence shown here is derived from an EMBL/GenBank/DDBJ whole genome shotgun (WGS) entry which is preliminary data.</text>
</comment>
<feature type="transmembrane region" description="Helical" evidence="3">
    <location>
        <begin position="635"/>
        <end position="656"/>
    </location>
</feature>
<accession>A0AAE1MN91</accession>
<keyword evidence="6" id="KW-1185">Reference proteome</keyword>
<dbReference type="Proteomes" id="UP001293593">
    <property type="component" value="Unassembled WGS sequence"/>
</dbReference>
<comment type="subcellular location">
    <subcellularLocation>
        <location evidence="1">Cell membrane</location>
        <topology evidence="1">Peripheral membrane protein</topology>
        <orientation evidence="1">Cytoplasmic side</orientation>
    </subcellularLocation>
</comment>
<keyword evidence="3" id="KW-1133">Transmembrane helix</keyword>
<dbReference type="InterPro" id="IPR026961">
    <property type="entry name" value="PGG_dom"/>
</dbReference>
<feature type="transmembrane region" description="Helical" evidence="3">
    <location>
        <begin position="706"/>
        <end position="726"/>
    </location>
</feature>
<evidence type="ECO:0000256" key="1">
    <source>
        <dbReference type="ARBA" id="ARBA00004413"/>
    </source>
</evidence>
<name>A0AAE1MN91_9FABA</name>
<keyword evidence="3" id="KW-0812">Transmembrane</keyword>
<feature type="compositionally biased region" description="Basic and acidic residues" evidence="2">
    <location>
        <begin position="279"/>
        <end position="289"/>
    </location>
</feature>
<dbReference type="Gene3D" id="1.25.40.20">
    <property type="entry name" value="Ankyrin repeat-containing domain"/>
    <property type="match status" value="3"/>
</dbReference>
<feature type="region of interest" description="Disordered" evidence="2">
    <location>
        <begin position="279"/>
        <end position="299"/>
    </location>
</feature>
<evidence type="ECO:0000313" key="6">
    <source>
        <dbReference type="Proteomes" id="UP001293593"/>
    </source>
</evidence>